<gene>
    <name evidence="3" type="ORF">RXV94_08725</name>
</gene>
<feature type="domain" description="Gfo/Idh/MocA-like oxidoreductase N-terminal" evidence="1">
    <location>
        <begin position="8"/>
        <end position="128"/>
    </location>
</feature>
<organism evidence="3 4">
    <name type="scientific">Gilvirhabdus luticola</name>
    <dbReference type="NCBI Taxonomy" id="3079858"/>
    <lineage>
        <taxon>Bacteria</taxon>
        <taxon>Pseudomonadati</taxon>
        <taxon>Bacteroidota</taxon>
        <taxon>Flavobacteriia</taxon>
        <taxon>Flavobacteriales</taxon>
        <taxon>Flavobacteriaceae</taxon>
        <taxon>Gilvirhabdus</taxon>
    </lineage>
</organism>
<name>A0ABU3U7E4_9FLAO</name>
<evidence type="ECO:0000259" key="1">
    <source>
        <dbReference type="Pfam" id="PF01408"/>
    </source>
</evidence>
<dbReference type="EMBL" id="JAWHTF010000004">
    <property type="protein sequence ID" value="MDU8886242.1"/>
    <property type="molecule type" value="Genomic_DNA"/>
</dbReference>
<feature type="domain" description="GFO/IDH/MocA-like oxidoreductase" evidence="2">
    <location>
        <begin position="139"/>
        <end position="265"/>
    </location>
</feature>
<accession>A0ABU3U7E4</accession>
<dbReference type="InterPro" id="IPR000683">
    <property type="entry name" value="Gfo/Idh/MocA-like_OxRdtase_N"/>
</dbReference>
<dbReference type="Gene3D" id="3.30.360.10">
    <property type="entry name" value="Dihydrodipicolinate Reductase, domain 2"/>
    <property type="match status" value="1"/>
</dbReference>
<dbReference type="Proteomes" id="UP001268651">
    <property type="component" value="Unassembled WGS sequence"/>
</dbReference>
<keyword evidence="4" id="KW-1185">Reference proteome</keyword>
<protein>
    <submittedName>
        <fullName evidence="3">Gfo/Idh/MocA family oxidoreductase</fullName>
    </submittedName>
</protein>
<evidence type="ECO:0000313" key="3">
    <source>
        <dbReference type="EMBL" id="MDU8886242.1"/>
    </source>
</evidence>
<dbReference type="Pfam" id="PF01408">
    <property type="entry name" value="GFO_IDH_MocA"/>
    <property type="match status" value="1"/>
</dbReference>
<comment type="caution">
    <text evidence="3">The sequence shown here is derived from an EMBL/GenBank/DDBJ whole genome shotgun (WGS) entry which is preliminary data.</text>
</comment>
<dbReference type="Pfam" id="PF22725">
    <property type="entry name" value="GFO_IDH_MocA_C3"/>
    <property type="match status" value="1"/>
</dbReference>
<dbReference type="RefSeq" id="WP_316662206.1">
    <property type="nucleotide sequence ID" value="NZ_JAWHTF010000004.1"/>
</dbReference>
<dbReference type="PANTHER" id="PTHR43708:SF8">
    <property type="entry name" value="OXIDOREDUCTASE"/>
    <property type="match status" value="1"/>
</dbReference>
<reference evidence="3 4" key="1">
    <citation type="submission" date="2023-10" db="EMBL/GenBank/DDBJ databases">
        <title>Marimonas sp. nov. isolated from tidal mud flat.</title>
        <authorList>
            <person name="Jaincy N.J."/>
            <person name="Srinivasan S."/>
            <person name="Lee S.-S."/>
        </authorList>
    </citation>
    <scope>NUCLEOTIDE SEQUENCE [LARGE SCALE GENOMIC DNA]</scope>
    <source>
        <strain evidence="3 4">MJ-SS3</strain>
    </source>
</reference>
<dbReference type="Gene3D" id="3.40.50.720">
    <property type="entry name" value="NAD(P)-binding Rossmann-like Domain"/>
    <property type="match status" value="1"/>
</dbReference>
<evidence type="ECO:0000313" key="4">
    <source>
        <dbReference type="Proteomes" id="UP001268651"/>
    </source>
</evidence>
<dbReference type="SUPFAM" id="SSF51735">
    <property type="entry name" value="NAD(P)-binding Rossmann-fold domains"/>
    <property type="match status" value="1"/>
</dbReference>
<sequence length="350" mass="39375">MFAQDEPLKIGVVGLTHSHVHWILGNENKNDFEIVGIVESNKDLAKRYTEQHGYSMDIVYNTMEEMIDATQPEAVTAFGAIYEHLEVVETCAPKGIHVMVEKPLAVSLEHAKKMEALAKEHNIVLLTNFETTWYPTNHRAKELVEDGAIGYIRKVVIRDGHKGPKKIGVNKEFLEWLTDPVQNGGGAITDFGCYGVNLMTWLMNGKKPISVTAVTQQQQALNNPKVDDDATIILTYNNVNATIQASWNWPIGRKDMEIYGLDGAIYADNRHDLRLRISEGYDGFAEESYKLEERQAPFNDPFSFFAAVINKQVTLKPYDLSSLENNMLVMEILDAAIQSAKTKTTIDLKQ</sequence>
<evidence type="ECO:0000259" key="2">
    <source>
        <dbReference type="Pfam" id="PF22725"/>
    </source>
</evidence>
<proteinExistence type="predicted"/>
<dbReference type="InterPro" id="IPR036291">
    <property type="entry name" value="NAD(P)-bd_dom_sf"/>
</dbReference>
<dbReference type="InterPro" id="IPR055170">
    <property type="entry name" value="GFO_IDH_MocA-like_dom"/>
</dbReference>
<dbReference type="SUPFAM" id="SSF55347">
    <property type="entry name" value="Glyceraldehyde-3-phosphate dehydrogenase-like, C-terminal domain"/>
    <property type="match status" value="1"/>
</dbReference>
<dbReference type="PANTHER" id="PTHR43708">
    <property type="entry name" value="CONSERVED EXPRESSED OXIDOREDUCTASE (EUROFUNG)"/>
    <property type="match status" value="1"/>
</dbReference>
<dbReference type="InterPro" id="IPR051317">
    <property type="entry name" value="Gfo/Idh/MocA_oxidoreduct"/>
</dbReference>